<reference evidence="1" key="1">
    <citation type="journal article" date="2015" name="Nature">
        <title>Complex archaea that bridge the gap between prokaryotes and eukaryotes.</title>
        <authorList>
            <person name="Spang A."/>
            <person name="Saw J.H."/>
            <person name="Jorgensen S.L."/>
            <person name="Zaremba-Niedzwiedzka K."/>
            <person name="Martijn J."/>
            <person name="Lind A.E."/>
            <person name="van Eijk R."/>
            <person name="Schleper C."/>
            <person name="Guy L."/>
            <person name="Ettema T.J."/>
        </authorList>
    </citation>
    <scope>NUCLEOTIDE SEQUENCE</scope>
</reference>
<dbReference type="EMBL" id="LAZR01052430">
    <property type="protein sequence ID" value="KKK82986.1"/>
    <property type="molecule type" value="Genomic_DNA"/>
</dbReference>
<comment type="caution">
    <text evidence="1">The sequence shown here is derived from an EMBL/GenBank/DDBJ whole genome shotgun (WGS) entry which is preliminary data.</text>
</comment>
<accession>A0A0F9BEY6</accession>
<proteinExistence type="predicted"/>
<protein>
    <submittedName>
        <fullName evidence="1">Uncharacterized protein</fullName>
    </submittedName>
</protein>
<organism evidence="1">
    <name type="scientific">marine sediment metagenome</name>
    <dbReference type="NCBI Taxonomy" id="412755"/>
    <lineage>
        <taxon>unclassified sequences</taxon>
        <taxon>metagenomes</taxon>
        <taxon>ecological metagenomes</taxon>
    </lineage>
</organism>
<sequence length="147" mass="16169">MQTVRQRKEKVVTERNLVDMIKSKENQIAGMMQKGIGAASDPLGFLKSGAIGALAKFALPIGAAITIATMVFTMVKQAFGPGGFFDIRKLIRDEVREFKSLDELIKIDRGEVYFATDTSLSQNAPDFSNTQNKVDGHLLDILRNAGY</sequence>
<name>A0A0F9BEY6_9ZZZZ</name>
<gene>
    <name evidence="1" type="ORF">LCGC14_2797930</name>
</gene>
<dbReference type="AlphaFoldDB" id="A0A0F9BEY6"/>
<evidence type="ECO:0000313" key="1">
    <source>
        <dbReference type="EMBL" id="KKK82986.1"/>
    </source>
</evidence>